<evidence type="ECO:0000256" key="3">
    <source>
        <dbReference type="ARBA" id="ARBA00023002"/>
    </source>
</evidence>
<reference evidence="6 7" key="2">
    <citation type="submission" date="2021-10" db="EMBL/GenBank/DDBJ databases">
        <authorList>
            <person name="Piombo E."/>
        </authorList>
    </citation>
    <scope>NUCLEOTIDE SEQUENCE [LARGE SCALE GENOMIC DNA]</scope>
</reference>
<dbReference type="InterPro" id="IPR008927">
    <property type="entry name" value="6-PGluconate_DH-like_C_sf"/>
</dbReference>
<accession>A0A9P0ER78</accession>
<dbReference type="GO" id="GO:0015940">
    <property type="term" value="P:pantothenate biosynthetic process"/>
    <property type="evidence" value="ECO:0007669"/>
    <property type="project" value="InterPro"/>
</dbReference>
<evidence type="ECO:0000313" key="7">
    <source>
        <dbReference type="Proteomes" id="UP000775872"/>
    </source>
</evidence>
<dbReference type="InterPro" id="IPR013332">
    <property type="entry name" value="KPR_N"/>
</dbReference>
<dbReference type="FunFam" id="3.40.50.720:FF:000609">
    <property type="entry name" value="2-dehydropantoate 2-reductase"/>
    <property type="match status" value="1"/>
</dbReference>
<dbReference type="Gene3D" id="3.40.50.720">
    <property type="entry name" value="NAD(P)-binding Rossmann-like Domain"/>
    <property type="match status" value="1"/>
</dbReference>
<evidence type="ECO:0000256" key="1">
    <source>
        <dbReference type="ARBA" id="ARBA00007870"/>
    </source>
</evidence>
<protein>
    <submittedName>
        <fullName evidence="6">Uncharacterized protein</fullName>
    </submittedName>
</protein>
<dbReference type="FunFam" id="1.10.1040.10:FF:000017">
    <property type="entry name" value="2-dehydropantoate 2-reductase"/>
    <property type="match status" value="1"/>
</dbReference>
<dbReference type="InterPro" id="IPR013785">
    <property type="entry name" value="Aldolase_TIM"/>
</dbReference>
<sequence length="711" mass="77742">MSSFKAPPHGVWAPAITFFDHSTDSLDTESQAKYYAYLSKTGLAGLVILGTNAETFLLTREERKTLLQTARKATGPSFPIMAGVGGHSTKQVLEFIADAAEAGADSVLLLPPAYFGKQTTPAVIENFFDDVAKESSLPIVIYNFPVVCNGIDLDSATITRLAKKHSNIVGVKLTCGAVAKITRLAAEFPDERFSTYGGQSDFLIGGLASGSAGTIAGFANVFPKTIVKIYDLYKEGKFQEALDLHKKAALAEQPCKAGISSVKYAAALNTAVAAGIDNAVEKLKPRRPYIAPSDAEKKNIEEQIAALVSIEASLLFRRGISEFVVVNSHLKSPEGLVPRKQAWNARMRYFSADTGGVTVLLHQPEPHIHSLGTSSFVFSSGELLSLVRDHSPYELVDIKQHQYVFPTSRSFDLWAWSSNQVRLTVVARSNYDAVQANGLKISSQNHGEHHVKPHRVVRSAAEAGQKFDYIVCAHKAINQAAAPPEIAAGVDQDRTTIVIIQNGVGNEEPFRQYFPSATILSAVTWCGVRQPQPGIITHTKSENMQLGLFPNPSADEARETRRLNEFASFLTAGKTVFQVVPNIQVQRWEKVVWNAAWNSLTTLTLMDTHSWLSSSEDSTPLTRTIMTEVINVAKALDVPIGYDLIDKHIDKILSMAPIGSSMRTDYENGKPMEVDIILGYPVRKGRELGLDVKTIETLFVILTAINKRLMS</sequence>
<dbReference type="GO" id="GO:0008677">
    <property type="term" value="F:2-dehydropantoate 2-reductase activity"/>
    <property type="evidence" value="ECO:0007669"/>
    <property type="project" value="InterPro"/>
</dbReference>
<dbReference type="NCBIfam" id="TIGR00745">
    <property type="entry name" value="apbA_panE"/>
    <property type="match status" value="1"/>
</dbReference>
<feature type="domain" description="Ketopantoate reductase N-terminal" evidence="4">
    <location>
        <begin position="421"/>
        <end position="550"/>
    </location>
</feature>
<dbReference type="EMBL" id="CABFOC020000082">
    <property type="protein sequence ID" value="CAH0058014.1"/>
    <property type="molecule type" value="Genomic_DNA"/>
</dbReference>
<dbReference type="AlphaFoldDB" id="A0A9P0ER78"/>
<dbReference type="GO" id="GO:0016829">
    <property type="term" value="F:lyase activity"/>
    <property type="evidence" value="ECO:0007669"/>
    <property type="project" value="InterPro"/>
</dbReference>
<gene>
    <name evidence="6" type="ORF">CSOL1703_00008491</name>
</gene>
<dbReference type="Gene3D" id="3.20.20.70">
    <property type="entry name" value="Aldolase class I"/>
    <property type="match status" value="1"/>
</dbReference>
<dbReference type="PANTHER" id="PTHR21708:SF40">
    <property type="entry name" value="REDUCTASE FAMILY PROTEIN, PUTATIVE (AFU_ORTHOLOGUE AFUA_2G14497)-RELATED"/>
    <property type="match status" value="1"/>
</dbReference>
<dbReference type="PANTHER" id="PTHR21708">
    <property type="entry name" value="PROBABLE 2-DEHYDROPANTOATE 2-REDUCTASE"/>
    <property type="match status" value="1"/>
</dbReference>
<dbReference type="Proteomes" id="UP000775872">
    <property type="component" value="Unassembled WGS sequence"/>
</dbReference>
<dbReference type="Pfam" id="PF08546">
    <property type="entry name" value="ApbA_C"/>
    <property type="match status" value="1"/>
</dbReference>
<dbReference type="CDD" id="cd00408">
    <property type="entry name" value="DHDPS-like"/>
    <property type="match status" value="1"/>
</dbReference>
<dbReference type="GO" id="GO:0005737">
    <property type="term" value="C:cytoplasm"/>
    <property type="evidence" value="ECO:0007669"/>
    <property type="project" value="TreeGrafter"/>
</dbReference>
<evidence type="ECO:0000256" key="2">
    <source>
        <dbReference type="ARBA" id="ARBA00022857"/>
    </source>
</evidence>
<evidence type="ECO:0000313" key="6">
    <source>
        <dbReference type="EMBL" id="CAH0058014.1"/>
    </source>
</evidence>
<comment type="similarity">
    <text evidence="1">Belongs to the ketopantoate reductase family.</text>
</comment>
<keyword evidence="3" id="KW-0560">Oxidoreductase</keyword>
<dbReference type="Pfam" id="PF00701">
    <property type="entry name" value="DHDPS"/>
    <property type="match status" value="1"/>
</dbReference>
<keyword evidence="7" id="KW-1185">Reference proteome</keyword>
<dbReference type="SUPFAM" id="SSF48179">
    <property type="entry name" value="6-phosphogluconate dehydrogenase C-terminal domain-like"/>
    <property type="match status" value="1"/>
</dbReference>
<dbReference type="Pfam" id="PF02558">
    <property type="entry name" value="ApbA"/>
    <property type="match status" value="1"/>
</dbReference>
<organism evidence="6 7">
    <name type="scientific">Clonostachys solani</name>
    <dbReference type="NCBI Taxonomy" id="160281"/>
    <lineage>
        <taxon>Eukaryota</taxon>
        <taxon>Fungi</taxon>
        <taxon>Dikarya</taxon>
        <taxon>Ascomycota</taxon>
        <taxon>Pezizomycotina</taxon>
        <taxon>Sordariomycetes</taxon>
        <taxon>Hypocreomycetidae</taxon>
        <taxon>Hypocreales</taxon>
        <taxon>Bionectriaceae</taxon>
        <taxon>Clonostachys</taxon>
    </lineage>
</organism>
<dbReference type="InterPro" id="IPR051402">
    <property type="entry name" value="KPR-Related"/>
</dbReference>
<dbReference type="SUPFAM" id="SSF51569">
    <property type="entry name" value="Aldolase"/>
    <property type="match status" value="1"/>
</dbReference>
<comment type="caution">
    <text evidence="6">The sequence shown here is derived from an EMBL/GenBank/DDBJ whole genome shotgun (WGS) entry which is preliminary data.</text>
</comment>
<evidence type="ECO:0000259" key="5">
    <source>
        <dbReference type="Pfam" id="PF08546"/>
    </source>
</evidence>
<name>A0A9P0ER78_9HYPO</name>
<dbReference type="PRINTS" id="PR00146">
    <property type="entry name" value="DHPICSNTHASE"/>
</dbReference>
<dbReference type="InterPro" id="IPR002220">
    <property type="entry name" value="DapA-like"/>
</dbReference>
<dbReference type="InterPro" id="IPR013328">
    <property type="entry name" value="6PGD_dom2"/>
</dbReference>
<evidence type="ECO:0000259" key="4">
    <source>
        <dbReference type="Pfam" id="PF02558"/>
    </source>
</evidence>
<proteinExistence type="inferred from homology"/>
<dbReference type="SMART" id="SM01130">
    <property type="entry name" value="DHDPS"/>
    <property type="match status" value="1"/>
</dbReference>
<dbReference type="OrthoDB" id="191315at2759"/>
<dbReference type="InterPro" id="IPR003710">
    <property type="entry name" value="ApbA"/>
</dbReference>
<keyword evidence="2" id="KW-0521">NADP</keyword>
<reference evidence="7" key="1">
    <citation type="submission" date="2019-06" db="EMBL/GenBank/DDBJ databases">
        <authorList>
            <person name="Broberg M."/>
        </authorList>
    </citation>
    <scope>NUCLEOTIDE SEQUENCE [LARGE SCALE GENOMIC DNA]</scope>
</reference>
<feature type="domain" description="Ketopantoate reductase C-terminal" evidence="5">
    <location>
        <begin position="582"/>
        <end position="705"/>
    </location>
</feature>
<dbReference type="InterPro" id="IPR013752">
    <property type="entry name" value="KPA_reductase"/>
</dbReference>
<dbReference type="Gene3D" id="1.10.1040.10">
    <property type="entry name" value="N-(1-d-carboxylethyl)-l-norvaline Dehydrogenase, domain 2"/>
    <property type="match status" value="1"/>
</dbReference>